<sequence length="261" mass="27952">MEPGFDICWVDLPKKALVDAQISAEYVAQAVLSLAKRSTTGKVSIIGHSQGAGFNPQWALTFFPSIRSYVAAYVALAPDFHGTLDSTFCKFLPTSICPQSIWQQAAGSHYIRAQNIDGYRALVPTTVIYTSTDEVVTPEVGLTYSSRLDGATIIGVQDLDICGPAKMLGHASMLIDPAPFALAYNALINGGNAIRSDFALTSCVSYPVPPSVDFGATVNLIESAYKDLASGFFPAETVSSAEPPLRKYVCDRYPDQGFSCA</sequence>
<dbReference type="OrthoDB" id="4605274at2759"/>
<keyword evidence="2" id="KW-1185">Reference proteome</keyword>
<organism evidence="1 2">
    <name type="scientific">Botryobasidium botryosum (strain FD-172 SS1)</name>
    <dbReference type="NCBI Taxonomy" id="930990"/>
    <lineage>
        <taxon>Eukaryota</taxon>
        <taxon>Fungi</taxon>
        <taxon>Dikarya</taxon>
        <taxon>Basidiomycota</taxon>
        <taxon>Agaricomycotina</taxon>
        <taxon>Agaricomycetes</taxon>
        <taxon>Cantharellales</taxon>
        <taxon>Botryobasidiaceae</taxon>
        <taxon>Botryobasidium</taxon>
    </lineage>
</organism>
<gene>
    <name evidence="1" type="ORF">BOTBODRAFT_553497</name>
</gene>
<accession>A0A067N234</accession>
<dbReference type="STRING" id="930990.A0A067N234"/>
<dbReference type="PANTHER" id="PTHR37574">
    <property type="entry name" value="LIPASE B"/>
    <property type="match status" value="1"/>
</dbReference>
<dbReference type="Gene3D" id="3.40.50.1820">
    <property type="entry name" value="alpha/beta hydrolase"/>
    <property type="match status" value="1"/>
</dbReference>
<protein>
    <submittedName>
        <fullName evidence="1">Uncharacterized protein</fullName>
    </submittedName>
</protein>
<dbReference type="InterPro" id="IPR029058">
    <property type="entry name" value="AB_hydrolase_fold"/>
</dbReference>
<dbReference type="PANTHER" id="PTHR37574:SF1">
    <property type="entry name" value="LIPASE B"/>
    <property type="match status" value="1"/>
</dbReference>
<dbReference type="Proteomes" id="UP000027195">
    <property type="component" value="Unassembled WGS sequence"/>
</dbReference>
<reference evidence="2" key="1">
    <citation type="journal article" date="2014" name="Proc. Natl. Acad. Sci. U.S.A.">
        <title>Extensive sampling of basidiomycete genomes demonstrates inadequacy of the white-rot/brown-rot paradigm for wood decay fungi.</title>
        <authorList>
            <person name="Riley R."/>
            <person name="Salamov A.A."/>
            <person name="Brown D.W."/>
            <person name="Nagy L.G."/>
            <person name="Floudas D."/>
            <person name="Held B.W."/>
            <person name="Levasseur A."/>
            <person name="Lombard V."/>
            <person name="Morin E."/>
            <person name="Otillar R."/>
            <person name="Lindquist E.A."/>
            <person name="Sun H."/>
            <person name="LaButti K.M."/>
            <person name="Schmutz J."/>
            <person name="Jabbour D."/>
            <person name="Luo H."/>
            <person name="Baker S.E."/>
            <person name="Pisabarro A.G."/>
            <person name="Walton J.D."/>
            <person name="Blanchette R.A."/>
            <person name="Henrissat B."/>
            <person name="Martin F."/>
            <person name="Cullen D."/>
            <person name="Hibbett D.S."/>
            <person name="Grigoriev I.V."/>
        </authorList>
    </citation>
    <scope>NUCLEOTIDE SEQUENCE [LARGE SCALE GENOMIC DNA]</scope>
    <source>
        <strain evidence="2">FD-172 SS1</strain>
    </source>
</reference>
<evidence type="ECO:0000313" key="1">
    <source>
        <dbReference type="EMBL" id="KDQ18212.1"/>
    </source>
</evidence>
<dbReference type="EMBL" id="KL198022">
    <property type="protein sequence ID" value="KDQ18212.1"/>
    <property type="molecule type" value="Genomic_DNA"/>
</dbReference>
<evidence type="ECO:0000313" key="2">
    <source>
        <dbReference type="Proteomes" id="UP000027195"/>
    </source>
</evidence>
<proteinExistence type="predicted"/>
<dbReference type="AlphaFoldDB" id="A0A067N234"/>
<dbReference type="HOGENOM" id="CLU_029537_3_1_1"/>
<dbReference type="InParanoid" id="A0A067N234"/>
<dbReference type="InterPro" id="IPR053228">
    <property type="entry name" value="Stereospecific_Lipase"/>
</dbReference>
<dbReference type="SUPFAM" id="SSF53474">
    <property type="entry name" value="alpha/beta-Hydrolases"/>
    <property type="match status" value="1"/>
</dbReference>
<name>A0A067N234_BOTB1</name>